<dbReference type="EMBL" id="JAEKJZ010000005">
    <property type="protein sequence ID" value="MBN9672716.1"/>
    <property type="molecule type" value="Genomic_DNA"/>
</dbReference>
<reference evidence="1" key="1">
    <citation type="submission" date="2020-12" db="EMBL/GenBank/DDBJ databases">
        <title>Oil enriched cultivation method for isolating marine PHA-producing bacteria.</title>
        <authorList>
            <person name="Zheng W."/>
            <person name="Yu S."/>
            <person name="Huang Y."/>
        </authorList>
    </citation>
    <scope>NUCLEOTIDE SEQUENCE</scope>
    <source>
        <strain evidence="1">SY-2-12</strain>
    </source>
</reference>
<accession>A0A939J211</accession>
<dbReference type="Proteomes" id="UP000664096">
    <property type="component" value="Unassembled WGS sequence"/>
</dbReference>
<name>A0A939J211_9HYPH</name>
<dbReference type="AlphaFoldDB" id="A0A939J211"/>
<protein>
    <submittedName>
        <fullName evidence="1">Uncharacterized protein</fullName>
    </submittedName>
</protein>
<gene>
    <name evidence="1" type="ORF">JF539_20340</name>
</gene>
<evidence type="ECO:0000313" key="2">
    <source>
        <dbReference type="Proteomes" id="UP000664096"/>
    </source>
</evidence>
<evidence type="ECO:0000313" key="1">
    <source>
        <dbReference type="EMBL" id="MBN9672716.1"/>
    </source>
</evidence>
<proteinExistence type="predicted"/>
<sequence>MEEDRPSGLVENGAASDESCCDVMEQIHRELARLDMPCTCRDQLDRTIVAIEAWRKLRLRKELIRTIVTDYAQLDSGIAFMSDLARLEEQPLSAQEMRDHAESLKFLADRADRCARHLTELARLSPKT</sequence>
<organism evidence="1 2">
    <name type="scientific">Roseibium aggregatum</name>
    <dbReference type="NCBI Taxonomy" id="187304"/>
    <lineage>
        <taxon>Bacteria</taxon>
        <taxon>Pseudomonadati</taxon>
        <taxon>Pseudomonadota</taxon>
        <taxon>Alphaproteobacteria</taxon>
        <taxon>Hyphomicrobiales</taxon>
        <taxon>Stappiaceae</taxon>
        <taxon>Roseibium</taxon>
    </lineage>
</organism>
<dbReference type="RefSeq" id="WP_207142576.1">
    <property type="nucleotide sequence ID" value="NZ_JAEKJZ010000005.1"/>
</dbReference>
<comment type="caution">
    <text evidence="1">The sequence shown here is derived from an EMBL/GenBank/DDBJ whole genome shotgun (WGS) entry which is preliminary data.</text>
</comment>